<reference evidence="1" key="1">
    <citation type="submission" date="2021-06" db="EMBL/GenBank/DDBJ databases">
        <title>Comparative genomics, transcriptomics and evolutionary studies reveal genomic signatures of adaptation to plant cell wall in hemibiotrophic fungi.</title>
        <authorList>
            <consortium name="DOE Joint Genome Institute"/>
            <person name="Baroncelli R."/>
            <person name="Diaz J.F."/>
            <person name="Benocci T."/>
            <person name="Peng M."/>
            <person name="Battaglia E."/>
            <person name="Haridas S."/>
            <person name="Andreopoulos W."/>
            <person name="Labutti K."/>
            <person name="Pangilinan J."/>
            <person name="Floch G.L."/>
            <person name="Makela M.R."/>
            <person name="Henrissat B."/>
            <person name="Grigoriev I.V."/>
            <person name="Crouch J.A."/>
            <person name="De Vries R.P."/>
            <person name="Sukno S.A."/>
            <person name="Thon M.R."/>
        </authorList>
    </citation>
    <scope>NUCLEOTIDE SEQUENCE</scope>
    <source>
        <strain evidence="1">CBS 193.32</strain>
    </source>
</reference>
<dbReference type="GeneID" id="85465162"/>
<proteinExistence type="predicted"/>
<keyword evidence="2" id="KW-1185">Reference proteome</keyword>
<dbReference type="RefSeq" id="XP_060435181.1">
    <property type="nucleotide sequence ID" value="XM_060580636.1"/>
</dbReference>
<sequence>MEGKGRVRYGSQMGWFMPHGSGREQYTTLEWGQRPDLGRQHCASLCKNATHATPSFLKLQASRCQLHVASLEPEHPPNSPAKYAISVHESLCIRRLVEFAFVFGMGEDNGCIVGQSWQGKPTLELGRGPGLGLEKTATSYPTSPDRPATLADLSAFGQDGKVHVDRCRPPARPDITRLSGNCRPSPSPTRICTEYLLRRGEAVEVMEITVRGPGLELKSGKRRGRKQGLNRKLLRWVECHDTICKAPP</sequence>
<organism evidence="1 2">
    <name type="scientific">Colletotrichum godetiae</name>
    <dbReference type="NCBI Taxonomy" id="1209918"/>
    <lineage>
        <taxon>Eukaryota</taxon>
        <taxon>Fungi</taxon>
        <taxon>Dikarya</taxon>
        <taxon>Ascomycota</taxon>
        <taxon>Pezizomycotina</taxon>
        <taxon>Sordariomycetes</taxon>
        <taxon>Hypocreomycetidae</taxon>
        <taxon>Glomerellales</taxon>
        <taxon>Glomerellaceae</taxon>
        <taxon>Colletotrichum</taxon>
        <taxon>Colletotrichum acutatum species complex</taxon>
    </lineage>
</organism>
<protein>
    <submittedName>
        <fullName evidence="1">Uncharacterized protein</fullName>
    </submittedName>
</protein>
<comment type="caution">
    <text evidence="1">The sequence shown here is derived from an EMBL/GenBank/DDBJ whole genome shotgun (WGS) entry which is preliminary data.</text>
</comment>
<evidence type="ECO:0000313" key="1">
    <source>
        <dbReference type="EMBL" id="KAK1691486.1"/>
    </source>
</evidence>
<accession>A0AAJ0AYR7</accession>
<dbReference type="EMBL" id="JAHMHR010000004">
    <property type="protein sequence ID" value="KAK1691486.1"/>
    <property type="molecule type" value="Genomic_DNA"/>
</dbReference>
<gene>
    <name evidence="1" type="ORF">BDP55DRAFT_751283</name>
</gene>
<dbReference type="AlphaFoldDB" id="A0AAJ0AYR7"/>
<dbReference type="Proteomes" id="UP001224890">
    <property type="component" value="Unassembled WGS sequence"/>
</dbReference>
<name>A0AAJ0AYR7_9PEZI</name>
<evidence type="ECO:0000313" key="2">
    <source>
        <dbReference type="Proteomes" id="UP001224890"/>
    </source>
</evidence>